<name>A0A6N3EG92_9CLOT</name>
<dbReference type="SMART" id="SM00530">
    <property type="entry name" value="HTH_XRE"/>
    <property type="match status" value="1"/>
</dbReference>
<dbReference type="Gene3D" id="1.10.260.40">
    <property type="entry name" value="lambda repressor-like DNA-binding domains"/>
    <property type="match status" value="1"/>
</dbReference>
<feature type="domain" description="HTH cro/C1-type" evidence="2">
    <location>
        <begin position="3"/>
        <end position="58"/>
    </location>
</feature>
<keyword evidence="1" id="KW-0238">DNA-binding</keyword>
<evidence type="ECO:0000313" key="3">
    <source>
        <dbReference type="EMBL" id="VYU40070.1"/>
    </source>
</evidence>
<accession>A0A6N3EG92</accession>
<dbReference type="CDD" id="cd00093">
    <property type="entry name" value="HTH_XRE"/>
    <property type="match status" value="1"/>
</dbReference>
<dbReference type="EMBL" id="CACRTV010000054">
    <property type="protein sequence ID" value="VYU40070.1"/>
    <property type="molecule type" value="Genomic_DNA"/>
</dbReference>
<dbReference type="GO" id="GO:0003677">
    <property type="term" value="F:DNA binding"/>
    <property type="evidence" value="ECO:0007669"/>
    <property type="project" value="UniProtKB-KW"/>
</dbReference>
<gene>
    <name evidence="3" type="ORF">CPLFYP93_02228</name>
</gene>
<dbReference type="PANTHER" id="PTHR46558">
    <property type="entry name" value="TRACRIPTIONAL REGULATORY PROTEIN-RELATED-RELATED"/>
    <property type="match status" value="1"/>
</dbReference>
<proteinExistence type="predicted"/>
<dbReference type="InterPro" id="IPR010982">
    <property type="entry name" value="Lambda_DNA-bd_dom_sf"/>
</dbReference>
<dbReference type="InterPro" id="IPR001387">
    <property type="entry name" value="Cro/C1-type_HTH"/>
</dbReference>
<dbReference type="PANTHER" id="PTHR46558:SF4">
    <property type="entry name" value="DNA-BIDING PHAGE PROTEIN"/>
    <property type="match status" value="1"/>
</dbReference>
<dbReference type="AlphaFoldDB" id="A0A6N3EG92"/>
<dbReference type="PROSITE" id="PS50943">
    <property type="entry name" value="HTH_CROC1"/>
    <property type="match status" value="1"/>
</dbReference>
<reference evidence="3" key="1">
    <citation type="submission" date="2019-11" db="EMBL/GenBank/DDBJ databases">
        <authorList>
            <person name="Feng L."/>
        </authorList>
    </citation>
    <scope>NUCLEOTIDE SEQUENCE</scope>
    <source>
        <strain evidence="3">CParaputrificumLFYP93</strain>
    </source>
</reference>
<dbReference type="RefSeq" id="WP_291673120.1">
    <property type="nucleotide sequence ID" value="NZ_CACRTV010000054.1"/>
</dbReference>
<organism evidence="3">
    <name type="scientific">Clostridium paraputrificum</name>
    <dbReference type="NCBI Taxonomy" id="29363"/>
    <lineage>
        <taxon>Bacteria</taxon>
        <taxon>Bacillati</taxon>
        <taxon>Bacillota</taxon>
        <taxon>Clostridia</taxon>
        <taxon>Eubacteriales</taxon>
        <taxon>Clostridiaceae</taxon>
        <taxon>Clostridium</taxon>
    </lineage>
</organism>
<protein>
    <submittedName>
        <fullName evidence="3">Helix-turn-helix domain protein</fullName>
    </submittedName>
</protein>
<dbReference type="SUPFAM" id="SSF47413">
    <property type="entry name" value="lambda repressor-like DNA-binding domains"/>
    <property type="match status" value="1"/>
</dbReference>
<evidence type="ECO:0000256" key="1">
    <source>
        <dbReference type="ARBA" id="ARBA00023125"/>
    </source>
</evidence>
<sequence length="67" mass="7512">MNLKVARVIKGFTQERLAEKSGVCRTIISRLEQNKGENIKNDTKNKIADALNFTVDELFGKDGEVES</sequence>
<evidence type="ECO:0000259" key="2">
    <source>
        <dbReference type="PROSITE" id="PS50943"/>
    </source>
</evidence>
<dbReference type="Pfam" id="PF12844">
    <property type="entry name" value="HTH_19"/>
    <property type="match status" value="1"/>
</dbReference>